<gene>
    <name evidence="1" type="ORF">JYA64_05935</name>
</gene>
<name>A0ABS2Z9H0_9BACL</name>
<dbReference type="EMBL" id="JAFHKS010000042">
    <property type="protein sequence ID" value="MBN3544823.1"/>
    <property type="molecule type" value="Genomic_DNA"/>
</dbReference>
<dbReference type="InterPro" id="IPR029058">
    <property type="entry name" value="AB_hydrolase_fold"/>
</dbReference>
<proteinExistence type="predicted"/>
<evidence type="ECO:0000313" key="2">
    <source>
        <dbReference type="Proteomes" id="UP001319060"/>
    </source>
</evidence>
<dbReference type="SUPFAM" id="SSF53474">
    <property type="entry name" value="alpha/beta-Hydrolases"/>
    <property type="match status" value="1"/>
</dbReference>
<dbReference type="Gene3D" id="3.40.50.1820">
    <property type="entry name" value="alpha/beta hydrolase"/>
    <property type="match status" value="1"/>
</dbReference>
<evidence type="ECO:0000313" key="1">
    <source>
        <dbReference type="EMBL" id="MBN3544823.1"/>
    </source>
</evidence>
<keyword evidence="2" id="KW-1185">Reference proteome</keyword>
<dbReference type="GO" id="GO:0016787">
    <property type="term" value="F:hydrolase activity"/>
    <property type="evidence" value="ECO:0007669"/>
    <property type="project" value="UniProtKB-KW"/>
</dbReference>
<comment type="caution">
    <text evidence="1">The sequence shown here is derived from an EMBL/GenBank/DDBJ whole genome shotgun (WGS) entry which is preliminary data.</text>
</comment>
<organism evidence="1 2">
    <name type="scientific">Fictibacillus barbaricus</name>
    <dbReference type="NCBI Taxonomy" id="182136"/>
    <lineage>
        <taxon>Bacteria</taxon>
        <taxon>Bacillati</taxon>
        <taxon>Bacillota</taxon>
        <taxon>Bacilli</taxon>
        <taxon>Bacillales</taxon>
        <taxon>Fictibacillaceae</taxon>
        <taxon>Fictibacillus</taxon>
    </lineage>
</organism>
<protein>
    <submittedName>
        <fullName evidence="1">Alpha/beta hydrolase</fullName>
    </submittedName>
</protein>
<accession>A0ABS2Z9H0</accession>
<dbReference type="Proteomes" id="UP001319060">
    <property type="component" value="Unassembled WGS sequence"/>
</dbReference>
<sequence>MKVSEGTTTGYKDMTIPYGFISKTENPKGLAIILPGIGYTVRSPLLHFATGAFLNNGYDVLHINYQYHTDQYDHFSLEELKHAVIADVMTVLNETLRDDRFQSYYLVGKSFGSLAMGEALQFDPLRNAKTVWLTPNLKEEIVVDAMINCRNEGLCIIGDKDPFYSKLIIERLHTNQNMNFYIPQGANHALEIDGQTFESIDLVKDVIKKITEFGLK</sequence>
<dbReference type="RefSeq" id="WP_188403517.1">
    <property type="nucleotide sequence ID" value="NZ_BMCE01000002.1"/>
</dbReference>
<keyword evidence="1" id="KW-0378">Hydrolase</keyword>
<reference evidence="1 2" key="1">
    <citation type="submission" date="2021-01" db="EMBL/GenBank/DDBJ databases">
        <title>Genome Sequencing of Type Strains.</title>
        <authorList>
            <person name="Lemaire J.F."/>
            <person name="Inderbitzin P."/>
            <person name="Collins S.B."/>
            <person name="Wespe N."/>
            <person name="Knight-Connoni V."/>
        </authorList>
    </citation>
    <scope>NUCLEOTIDE SEQUENCE [LARGE SCALE GENOMIC DNA]</scope>
    <source>
        <strain evidence="1 2">DSM 14730</strain>
    </source>
</reference>